<accession>A0A2Y9R012</accession>
<proteinExistence type="predicted"/>
<gene>
    <name evidence="4" type="primary">SPMAP2</name>
</gene>
<dbReference type="SMART" id="SM00705">
    <property type="entry name" value="THEG"/>
    <property type="match status" value="6"/>
</dbReference>
<evidence type="ECO:0000256" key="1">
    <source>
        <dbReference type="ARBA" id="ARBA00022737"/>
    </source>
</evidence>
<evidence type="ECO:0000313" key="3">
    <source>
        <dbReference type="Proteomes" id="UP000248480"/>
    </source>
</evidence>
<dbReference type="InterPro" id="IPR006623">
    <property type="entry name" value="THEG"/>
</dbReference>
<dbReference type="PANTHER" id="PTHR15901">
    <property type="entry name" value="TESTICULAR HAPLOID EXPRESSED GENE PROTEIN"/>
    <property type="match status" value="1"/>
</dbReference>
<protein>
    <submittedName>
        <fullName evidence="4">Sperm microtubule associated protein 2</fullName>
    </submittedName>
</protein>
<dbReference type="RefSeq" id="XP_023588935.1">
    <property type="nucleotide sequence ID" value="XM_023733167.1"/>
</dbReference>
<evidence type="ECO:0000256" key="2">
    <source>
        <dbReference type="SAM" id="MobiDB-lite"/>
    </source>
</evidence>
<dbReference type="STRING" id="127582.A0A2Y9R012"/>
<feature type="compositionally biased region" description="Basic and acidic residues" evidence="2">
    <location>
        <begin position="334"/>
        <end position="343"/>
    </location>
</feature>
<feature type="region of interest" description="Disordered" evidence="2">
    <location>
        <begin position="1"/>
        <end position="52"/>
    </location>
</feature>
<evidence type="ECO:0000313" key="4">
    <source>
        <dbReference type="RefSeq" id="XP_023588935.1"/>
    </source>
</evidence>
<organism evidence="3 4">
    <name type="scientific">Trichechus manatus latirostris</name>
    <name type="common">Florida manatee</name>
    <dbReference type="NCBI Taxonomy" id="127582"/>
    <lineage>
        <taxon>Eukaryota</taxon>
        <taxon>Metazoa</taxon>
        <taxon>Chordata</taxon>
        <taxon>Craniata</taxon>
        <taxon>Vertebrata</taxon>
        <taxon>Euteleostomi</taxon>
        <taxon>Mammalia</taxon>
        <taxon>Eutheria</taxon>
        <taxon>Afrotheria</taxon>
        <taxon>Sirenia</taxon>
        <taxon>Trichechidae</taxon>
        <taxon>Trichechus</taxon>
    </lineage>
</organism>
<dbReference type="InterPro" id="IPR042401">
    <property type="entry name" value="SPMAP2-like"/>
</dbReference>
<sequence>MGDHRQSLTSHSHVAEAAREAEIEQDDDALGLQDPAGDSQGVLDPKYQDPDVAALGLEDHEEDILLEETAGEDAEEVLSELERVLEKDVEEDIPEMSRLSISHQWPVPRGRKKKRIFNLARPKTNWQVLKDRVGCCQGFAWISPCQTTLHFSLYWPSVYWTERFLEDTTLSITVPVVSPRVEELARPKRFYSEYYNNNRTTPFWPIPRSTLEYQASSRLKELAAPRIRNNIWSINMSEVSQVSRAAQMAIPSPRILHLAKPRPPATLLEEWDPMPKPKPHVSDYNRLLHLAMPKAQSDKCVPDRDPRWQVLEVTKKAVASPRIISLAKPKVRKDLNEGYDRHPLASTSLPPPRASPKKCDQPGPGRGQARGPGPGHRNALAARQAAPEIPPARSAPPTPGVCKLCRVQWSRCREPLTPPRLPGGRGAPVRSVLSRSEPPARSDPWRDPNPPPGVPGGVGAGAGASFQTLLLSPAIQPGPLPEVLGAALNSVGLTAILSSTGLLGGEAGSSCGRLPFPRPVPGGAWLADSSRYLVPPTPAPQATGAFSVGEIDSQLGLAEPGGGARLTRRGFVGRAVRTVSLGAPDP</sequence>
<keyword evidence="1" id="KW-0677">Repeat</keyword>
<feature type="compositionally biased region" description="Pro residues" evidence="2">
    <location>
        <begin position="388"/>
        <end position="399"/>
    </location>
</feature>
<feature type="compositionally biased region" description="Gly residues" evidence="2">
    <location>
        <begin position="364"/>
        <end position="374"/>
    </location>
</feature>
<name>A0A2Y9R012_TRIMA</name>
<dbReference type="KEGG" id="tmu:101353317"/>
<feature type="region of interest" description="Disordered" evidence="2">
    <location>
        <begin position="334"/>
        <end position="400"/>
    </location>
</feature>
<dbReference type="Proteomes" id="UP000248480">
    <property type="component" value="Unplaced"/>
</dbReference>
<dbReference type="InParanoid" id="A0A2Y9R012"/>
<dbReference type="GeneID" id="101353317"/>
<feature type="region of interest" description="Disordered" evidence="2">
    <location>
        <begin position="414"/>
        <end position="461"/>
    </location>
</feature>
<dbReference type="GO" id="GO:0007283">
    <property type="term" value="P:spermatogenesis"/>
    <property type="evidence" value="ECO:0007669"/>
    <property type="project" value="TreeGrafter"/>
</dbReference>
<reference evidence="4" key="1">
    <citation type="submission" date="2025-08" db="UniProtKB">
        <authorList>
            <consortium name="RefSeq"/>
        </authorList>
    </citation>
    <scope>IDENTIFICATION</scope>
</reference>
<dbReference type="Pfam" id="PF14912">
    <property type="entry name" value="THEG"/>
    <property type="match status" value="3"/>
</dbReference>
<feature type="compositionally biased region" description="Basic and acidic residues" evidence="2">
    <location>
        <begin position="13"/>
        <end position="22"/>
    </location>
</feature>
<dbReference type="AlphaFoldDB" id="A0A2Y9R012"/>
<dbReference type="PANTHER" id="PTHR15901:SF16">
    <property type="entry name" value="TESTICULAR HAPLOID EXPRESSED GENE PROTEIN"/>
    <property type="match status" value="1"/>
</dbReference>
<keyword evidence="3" id="KW-1185">Reference proteome</keyword>
<dbReference type="CTD" id="51298"/>